<dbReference type="Proteomes" id="UP000186156">
    <property type="component" value="Unassembled WGS sequence"/>
</dbReference>
<keyword evidence="1" id="KW-0812">Transmembrane</keyword>
<feature type="transmembrane region" description="Helical" evidence="1">
    <location>
        <begin position="54"/>
        <end position="80"/>
    </location>
</feature>
<feature type="transmembrane region" description="Helical" evidence="1">
    <location>
        <begin position="166"/>
        <end position="185"/>
    </location>
</feature>
<evidence type="ECO:0000313" key="2">
    <source>
        <dbReference type="EMBL" id="SIT03511.1"/>
    </source>
</evidence>
<reference evidence="3" key="1">
    <citation type="submission" date="2017-01" db="EMBL/GenBank/DDBJ databases">
        <authorList>
            <person name="Varghese N."/>
            <person name="Submissions S."/>
        </authorList>
    </citation>
    <scope>NUCLEOTIDE SEQUENCE [LARGE SCALE GENOMIC DNA]</scope>
    <source>
        <strain evidence="3">DSM 16176</strain>
    </source>
</reference>
<feature type="transmembrane region" description="Helical" evidence="1">
    <location>
        <begin position="265"/>
        <end position="282"/>
    </location>
</feature>
<sequence length="326" mass="35674">MTATKSRNAVWWFAWRTLMWWLIATPFVLARNWLLPFLDAHSADLLRQNLRVTAMGAAANQMDAGVFWALLLGVLSLGLLTRRGELMALLAGPVRRQDVYVIHACLTGGGLILGQLVVACYLCGLDALVGLPAHPALLVHVLVKRLLLYLAAWSVGLAAGATISNVVMAVIAACGVSAFPVYVALLAEYLGAKWLGIPPAHLYQAIAQLSPFSLLDQVTGASLAGYALWFVAWILGWTWLGFRLFQRLPLEHLSEAFPFEAYRSLLFLGIALCASLVITVWVDHVVDLGQTRTAAVEAFVIWLAATCGLLAALTFGRRRRSRRWKA</sequence>
<keyword evidence="1" id="KW-1133">Transmembrane helix</keyword>
<feature type="transmembrane region" description="Helical" evidence="1">
    <location>
        <begin position="223"/>
        <end position="245"/>
    </location>
</feature>
<dbReference type="STRING" id="252246.SAMN05421799_11083"/>
<dbReference type="RefSeq" id="WP_234969756.1">
    <property type="nucleotide sequence ID" value="NZ_FTOO01000010.1"/>
</dbReference>
<feature type="transmembrane region" description="Helical" evidence="1">
    <location>
        <begin position="137"/>
        <end position="159"/>
    </location>
</feature>
<accession>A0A1N7NYZ6</accession>
<keyword evidence="1" id="KW-0472">Membrane</keyword>
<name>A0A1N7NYZ6_9BACL</name>
<gene>
    <name evidence="2" type="ORF">SAMN05421799_11083</name>
</gene>
<feature type="transmembrane region" description="Helical" evidence="1">
    <location>
        <begin position="294"/>
        <end position="315"/>
    </location>
</feature>
<proteinExistence type="predicted"/>
<dbReference type="AlphaFoldDB" id="A0A1N7NYZ6"/>
<organism evidence="2 3">
    <name type="scientific">Alicyclobacillus vulcanalis</name>
    <dbReference type="NCBI Taxonomy" id="252246"/>
    <lineage>
        <taxon>Bacteria</taxon>
        <taxon>Bacillati</taxon>
        <taxon>Bacillota</taxon>
        <taxon>Bacilli</taxon>
        <taxon>Bacillales</taxon>
        <taxon>Alicyclobacillaceae</taxon>
        <taxon>Alicyclobacillus</taxon>
    </lineage>
</organism>
<feature type="transmembrane region" description="Helical" evidence="1">
    <location>
        <begin position="12"/>
        <end position="34"/>
    </location>
</feature>
<dbReference type="EMBL" id="FTOO01000010">
    <property type="protein sequence ID" value="SIT03511.1"/>
    <property type="molecule type" value="Genomic_DNA"/>
</dbReference>
<protein>
    <submittedName>
        <fullName evidence="2">Uncharacterized protein</fullName>
    </submittedName>
</protein>
<keyword evidence="3" id="KW-1185">Reference proteome</keyword>
<feature type="transmembrane region" description="Helical" evidence="1">
    <location>
        <begin position="100"/>
        <end position="131"/>
    </location>
</feature>
<evidence type="ECO:0000313" key="3">
    <source>
        <dbReference type="Proteomes" id="UP000186156"/>
    </source>
</evidence>
<evidence type="ECO:0000256" key="1">
    <source>
        <dbReference type="SAM" id="Phobius"/>
    </source>
</evidence>